<dbReference type="EMBL" id="VEPZ02001355">
    <property type="protein sequence ID" value="KAE8677691.1"/>
    <property type="molecule type" value="Genomic_DNA"/>
</dbReference>
<feature type="region of interest" description="Disordered" evidence="1">
    <location>
        <begin position="139"/>
        <end position="165"/>
    </location>
</feature>
<evidence type="ECO:0000313" key="2">
    <source>
        <dbReference type="EMBL" id="KAE8677691.1"/>
    </source>
</evidence>
<dbReference type="AlphaFoldDB" id="A0A6A2XMR2"/>
<proteinExistence type="predicted"/>
<feature type="region of interest" description="Disordered" evidence="1">
    <location>
        <begin position="65"/>
        <end position="85"/>
    </location>
</feature>
<name>A0A6A2XMR2_HIBSY</name>
<accession>A0A6A2XMR2</accession>
<evidence type="ECO:0000256" key="1">
    <source>
        <dbReference type="SAM" id="MobiDB-lite"/>
    </source>
</evidence>
<evidence type="ECO:0000313" key="3">
    <source>
        <dbReference type="Proteomes" id="UP000436088"/>
    </source>
</evidence>
<gene>
    <name evidence="2" type="ORF">F3Y22_tig00111503pilonHSYRG00004</name>
</gene>
<dbReference type="Proteomes" id="UP000436088">
    <property type="component" value="Unassembled WGS sequence"/>
</dbReference>
<comment type="caution">
    <text evidence="2">The sequence shown here is derived from an EMBL/GenBank/DDBJ whole genome shotgun (WGS) entry which is preliminary data.</text>
</comment>
<organism evidence="2 3">
    <name type="scientific">Hibiscus syriacus</name>
    <name type="common">Rose of Sharon</name>
    <dbReference type="NCBI Taxonomy" id="106335"/>
    <lineage>
        <taxon>Eukaryota</taxon>
        <taxon>Viridiplantae</taxon>
        <taxon>Streptophyta</taxon>
        <taxon>Embryophyta</taxon>
        <taxon>Tracheophyta</taxon>
        <taxon>Spermatophyta</taxon>
        <taxon>Magnoliopsida</taxon>
        <taxon>eudicotyledons</taxon>
        <taxon>Gunneridae</taxon>
        <taxon>Pentapetalae</taxon>
        <taxon>rosids</taxon>
        <taxon>malvids</taxon>
        <taxon>Malvales</taxon>
        <taxon>Malvaceae</taxon>
        <taxon>Malvoideae</taxon>
        <taxon>Hibiscus</taxon>
    </lineage>
</organism>
<keyword evidence="3" id="KW-1185">Reference proteome</keyword>
<protein>
    <submittedName>
        <fullName evidence="2">Uncharacterized protein</fullName>
    </submittedName>
</protein>
<sequence>MVVKLPFPSGLTTTTRLTETHSPFPSAQTSFVGLRIRKLLGLDPTLLKEEENLCHLRALRHKFARSSKRHSASNANHRPGKCRDSPDLIRSNVYDKKSTLVSDRNWQSWRAQIVPRYEVESRMVANLLEGKMDLQKSACGVSLQTDSESKTEAGSGEVSKDGEEE</sequence>
<reference evidence="2" key="1">
    <citation type="submission" date="2019-09" db="EMBL/GenBank/DDBJ databases">
        <title>Draft genome information of white flower Hibiscus syriacus.</title>
        <authorList>
            <person name="Kim Y.-M."/>
        </authorList>
    </citation>
    <scope>NUCLEOTIDE SEQUENCE [LARGE SCALE GENOMIC DNA]</scope>
    <source>
        <strain evidence="2">YM2019G1</strain>
    </source>
</reference>